<feature type="transmembrane region" description="Helical" evidence="8">
    <location>
        <begin position="297"/>
        <end position="318"/>
    </location>
</feature>
<gene>
    <name evidence="11" type="ORF">ACFQ1C_04920</name>
</gene>
<protein>
    <submittedName>
        <fullName evidence="11">Methyl-accepting chemotaxis protein</fullName>
    </submittedName>
</protein>
<evidence type="ECO:0000256" key="6">
    <source>
        <dbReference type="ARBA" id="ARBA00029447"/>
    </source>
</evidence>
<keyword evidence="12" id="KW-1185">Reference proteome</keyword>
<sequence length="651" mass="71702">MKVSVFSWLSSLLLMALALILAASLYLADQRLRQGEHSRAEVEQLRRTANLDLYRTITAYLTTGDNSLLTTAEQQLTTINTVLASYPDADSAQQAVAHLEQQLRLDFRAAGKLSGNSQQLLQYAEQELADNLRTLIRYADLPYTDSRHQLATQYQGTATAMLAALPKLIHLRQNYINSHANNDGSSLKAALDFQLNELNLQAAQLNDLPLLSIYQQPEADEFALRKPKPIEIGDGPKREVQSLLRRYPKELSNTEDNLALRSQAANALNTSLIAIEQELDQLVAQQETTRVAHYQQLTALLFGLCLTLLLFALLSYGFQRQLVVKRLHQLGDAFARLLQTGQLTPLTITHPNSELGQIATSFNGLIQQLQHQQQARSEQLRHVSTALEHMVEEVLDIQQHTQTTDHTMSGSVHMVDELNHLAQQMRQATDEIALTARDNLQAMGVSKEKVEQLVCTAQQSQEAASTGQRALDSLATSVKDASAIIGVIQQIAEQTNLLALNAAIEAARAGEQGRGFAVVADEVRKLSGNTQGSLSEISNIMGRLRLASDELNHTISNMMHAAETQHDQAQTLMAVTEQVRTTSEATTLVAEQGAGHADSQAAELNRFMSLMDELKLQSTQVSQRAGQVVERIRGQASTITDMLTPSGSYKP</sequence>
<organism evidence="11 12">
    <name type="scientific">Oceanisphaera ostreae</name>
    <dbReference type="NCBI Taxonomy" id="914151"/>
    <lineage>
        <taxon>Bacteria</taxon>
        <taxon>Pseudomonadati</taxon>
        <taxon>Pseudomonadota</taxon>
        <taxon>Gammaproteobacteria</taxon>
        <taxon>Aeromonadales</taxon>
        <taxon>Aeromonadaceae</taxon>
        <taxon>Oceanisphaera</taxon>
    </lineage>
</organism>
<keyword evidence="3 8" id="KW-1133">Transmembrane helix</keyword>
<reference evidence="12" key="1">
    <citation type="journal article" date="2019" name="Int. J. Syst. Evol. Microbiol.">
        <title>The Global Catalogue of Microorganisms (GCM) 10K type strain sequencing project: providing services to taxonomists for standard genome sequencing and annotation.</title>
        <authorList>
            <consortium name="The Broad Institute Genomics Platform"/>
            <consortium name="The Broad Institute Genome Sequencing Center for Infectious Disease"/>
            <person name="Wu L."/>
            <person name="Ma J."/>
        </authorList>
    </citation>
    <scope>NUCLEOTIDE SEQUENCE [LARGE SCALE GENOMIC DNA]</scope>
    <source>
        <strain evidence="12">CCUG 60525</strain>
    </source>
</reference>
<evidence type="ECO:0000313" key="12">
    <source>
        <dbReference type="Proteomes" id="UP001597048"/>
    </source>
</evidence>
<evidence type="ECO:0000256" key="1">
    <source>
        <dbReference type="ARBA" id="ARBA00004141"/>
    </source>
</evidence>
<dbReference type="Proteomes" id="UP001597048">
    <property type="component" value="Unassembled WGS sequence"/>
</dbReference>
<feature type="domain" description="HAMP" evidence="10">
    <location>
        <begin position="321"/>
        <end position="374"/>
    </location>
</feature>
<evidence type="ECO:0000256" key="5">
    <source>
        <dbReference type="ARBA" id="ARBA00023224"/>
    </source>
</evidence>
<dbReference type="Gene3D" id="1.10.287.950">
    <property type="entry name" value="Methyl-accepting chemotaxis protein"/>
    <property type="match status" value="1"/>
</dbReference>
<evidence type="ECO:0000256" key="2">
    <source>
        <dbReference type="ARBA" id="ARBA00022692"/>
    </source>
</evidence>
<comment type="subcellular location">
    <subcellularLocation>
        <location evidence="1">Membrane</location>
        <topology evidence="1">Multi-pass membrane protein</topology>
    </subcellularLocation>
</comment>
<dbReference type="SMART" id="SM00304">
    <property type="entry name" value="HAMP"/>
    <property type="match status" value="2"/>
</dbReference>
<keyword evidence="2 8" id="KW-0812">Transmembrane</keyword>
<dbReference type="Pfam" id="PF00015">
    <property type="entry name" value="MCPsignal"/>
    <property type="match status" value="1"/>
</dbReference>
<dbReference type="PANTHER" id="PTHR32089:SF119">
    <property type="entry name" value="METHYL-ACCEPTING CHEMOTAXIS PROTEIN CTPL"/>
    <property type="match status" value="1"/>
</dbReference>
<dbReference type="PANTHER" id="PTHR32089">
    <property type="entry name" value="METHYL-ACCEPTING CHEMOTAXIS PROTEIN MCPB"/>
    <property type="match status" value="1"/>
</dbReference>
<dbReference type="SMART" id="SM00283">
    <property type="entry name" value="MA"/>
    <property type="match status" value="1"/>
</dbReference>
<dbReference type="SUPFAM" id="SSF58104">
    <property type="entry name" value="Methyl-accepting chemotaxis protein (MCP) signaling domain"/>
    <property type="match status" value="1"/>
</dbReference>
<feature type="domain" description="Methyl-accepting transducer" evidence="9">
    <location>
        <begin position="379"/>
        <end position="615"/>
    </location>
</feature>
<evidence type="ECO:0000313" key="11">
    <source>
        <dbReference type="EMBL" id="MFD1007501.1"/>
    </source>
</evidence>
<proteinExistence type="inferred from homology"/>
<keyword evidence="5 7" id="KW-0807">Transducer</keyword>
<dbReference type="Pfam" id="PF00672">
    <property type="entry name" value="HAMP"/>
    <property type="match status" value="1"/>
</dbReference>
<comment type="similarity">
    <text evidence="6">Belongs to the methyl-accepting chemotaxis (MCP) protein family.</text>
</comment>
<accession>A0ABW3KGI0</accession>
<keyword evidence="4 8" id="KW-0472">Membrane</keyword>
<evidence type="ECO:0000259" key="9">
    <source>
        <dbReference type="PROSITE" id="PS50111"/>
    </source>
</evidence>
<evidence type="ECO:0000256" key="3">
    <source>
        <dbReference type="ARBA" id="ARBA00022989"/>
    </source>
</evidence>
<comment type="caution">
    <text evidence="11">The sequence shown here is derived from an EMBL/GenBank/DDBJ whole genome shotgun (WGS) entry which is preliminary data.</text>
</comment>
<dbReference type="RefSeq" id="WP_379557422.1">
    <property type="nucleotide sequence ID" value="NZ_JBHTJS010000014.1"/>
</dbReference>
<dbReference type="PROSITE" id="PS50111">
    <property type="entry name" value="CHEMOTAXIS_TRANSDUC_2"/>
    <property type="match status" value="1"/>
</dbReference>
<evidence type="ECO:0000256" key="8">
    <source>
        <dbReference type="SAM" id="Phobius"/>
    </source>
</evidence>
<dbReference type="EMBL" id="JBHTJS010000014">
    <property type="protein sequence ID" value="MFD1007501.1"/>
    <property type="molecule type" value="Genomic_DNA"/>
</dbReference>
<evidence type="ECO:0000256" key="4">
    <source>
        <dbReference type="ARBA" id="ARBA00023136"/>
    </source>
</evidence>
<dbReference type="PROSITE" id="PS50885">
    <property type="entry name" value="HAMP"/>
    <property type="match status" value="1"/>
</dbReference>
<dbReference type="InterPro" id="IPR004089">
    <property type="entry name" value="MCPsignal_dom"/>
</dbReference>
<dbReference type="InterPro" id="IPR003660">
    <property type="entry name" value="HAMP_dom"/>
</dbReference>
<evidence type="ECO:0000256" key="7">
    <source>
        <dbReference type="PROSITE-ProRule" id="PRU00284"/>
    </source>
</evidence>
<dbReference type="Gene3D" id="6.10.340.10">
    <property type="match status" value="1"/>
</dbReference>
<evidence type="ECO:0000259" key="10">
    <source>
        <dbReference type="PROSITE" id="PS50885"/>
    </source>
</evidence>
<name>A0ABW3KGI0_9GAMM</name>